<comment type="similarity">
    <text evidence="1">Belongs to the ribonucleoside diphosphate reductase large chain family.</text>
</comment>
<protein>
    <submittedName>
        <fullName evidence="3">Ribonucleotide-diphosphate reductase subunit alpha</fullName>
    </submittedName>
</protein>
<dbReference type="GO" id="GO:0005524">
    <property type="term" value="F:ATP binding"/>
    <property type="evidence" value="ECO:0007669"/>
    <property type="project" value="TreeGrafter"/>
</dbReference>
<dbReference type="GO" id="GO:0004748">
    <property type="term" value="F:ribonucleoside-diphosphate reductase activity, thioredoxin disulfide as acceptor"/>
    <property type="evidence" value="ECO:0007669"/>
    <property type="project" value="TreeGrafter"/>
</dbReference>
<dbReference type="Gene3D" id="3.20.70.20">
    <property type="match status" value="1"/>
</dbReference>
<evidence type="ECO:0000313" key="3">
    <source>
        <dbReference type="EMBL" id="AZV43559.1"/>
    </source>
</evidence>
<dbReference type="PANTHER" id="PTHR11573:SF6">
    <property type="entry name" value="RIBONUCLEOSIDE-DIPHOSPHATE REDUCTASE LARGE SUBUNIT"/>
    <property type="match status" value="1"/>
</dbReference>
<evidence type="ECO:0000256" key="1">
    <source>
        <dbReference type="ARBA" id="ARBA00010406"/>
    </source>
</evidence>
<dbReference type="KEGG" id="pasa:BAOM_2950"/>
<gene>
    <name evidence="3" type="ORF">BAOM_2950</name>
</gene>
<feature type="domain" description="Ribonucleotide reductase large subunit C-terminal" evidence="2">
    <location>
        <begin position="1"/>
        <end position="129"/>
    </location>
</feature>
<accession>A0A3Q9RP03</accession>
<dbReference type="Proteomes" id="UP000283095">
    <property type="component" value="Chromosome"/>
</dbReference>
<evidence type="ECO:0000313" key="4">
    <source>
        <dbReference type="Proteomes" id="UP000283095"/>
    </source>
</evidence>
<sequence>MRQLNNTAVSVDQLGKRQGSICVTLDAWHSDIFSFLEAKLNNGDERLKAHDLFFSVSIPDLFMEQVEKRGDWYLFNPHEVKEVMGWSLEDSYDEEKGKGTFRERYEQCVQSNELHKEKVSAIEIQKSNYEGTIRNRNTFPFL</sequence>
<dbReference type="Pfam" id="PF02867">
    <property type="entry name" value="Ribonuc_red_lgC"/>
    <property type="match status" value="1"/>
</dbReference>
<name>A0A3Q9RP03_9BACI</name>
<dbReference type="GO" id="GO:0005971">
    <property type="term" value="C:ribonucleoside-diphosphate reductase complex"/>
    <property type="evidence" value="ECO:0007669"/>
    <property type="project" value="TreeGrafter"/>
</dbReference>
<dbReference type="EMBL" id="CP026095">
    <property type="protein sequence ID" value="AZV43559.1"/>
    <property type="molecule type" value="Genomic_DNA"/>
</dbReference>
<evidence type="ECO:0000259" key="2">
    <source>
        <dbReference type="Pfam" id="PF02867"/>
    </source>
</evidence>
<dbReference type="InterPro" id="IPR039718">
    <property type="entry name" value="Rrm1"/>
</dbReference>
<proteinExistence type="inferred from homology"/>
<dbReference type="AlphaFoldDB" id="A0A3Q9RP03"/>
<dbReference type="PANTHER" id="PTHR11573">
    <property type="entry name" value="RIBONUCLEOSIDE-DIPHOSPHATE REDUCTASE LARGE CHAIN"/>
    <property type="match status" value="1"/>
</dbReference>
<dbReference type="InterPro" id="IPR000788">
    <property type="entry name" value="RNR_lg_C"/>
</dbReference>
<organism evidence="3 4">
    <name type="scientific">Peribacillus asahii</name>
    <dbReference type="NCBI Taxonomy" id="228899"/>
    <lineage>
        <taxon>Bacteria</taxon>
        <taxon>Bacillati</taxon>
        <taxon>Bacillota</taxon>
        <taxon>Bacilli</taxon>
        <taxon>Bacillales</taxon>
        <taxon>Bacillaceae</taxon>
        <taxon>Peribacillus</taxon>
    </lineage>
</organism>
<dbReference type="SUPFAM" id="SSF51998">
    <property type="entry name" value="PFL-like glycyl radical enzymes"/>
    <property type="match status" value="1"/>
</dbReference>
<reference evidence="3 4" key="1">
    <citation type="submission" date="2018-01" db="EMBL/GenBank/DDBJ databases">
        <title>Bacillus asahii Genome sequencing and assembly.</title>
        <authorList>
            <person name="Jiang H."/>
            <person name="Feng Y."/>
            <person name="Zhao F."/>
            <person name="Lin X."/>
        </authorList>
    </citation>
    <scope>NUCLEOTIDE SEQUENCE [LARGE SCALE GENOMIC DNA]</scope>
    <source>
        <strain evidence="3 4">OM18</strain>
    </source>
</reference>
<dbReference type="GO" id="GO:0009263">
    <property type="term" value="P:deoxyribonucleotide biosynthetic process"/>
    <property type="evidence" value="ECO:0007669"/>
    <property type="project" value="TreeGrafter"/>
</dbReference>